<reference evidence="6 7" key="1">
    <citation type="journal article" date="2021" name="Comput. Struct. Biotechnol. J.">
        <title>De novo genome assembly of the potent medicinal plant Rehmannia glutinosa using nanopore technology.</title>
        <authorList>
            <person name="Ma L."/>
            <person name="Dong C."/>
            <person name="Song C."/>
            <person name="Wang X."/>
            <person name="Zheng X."/>
            <person name="Niu Y."/>
            <person name="Chen S."/>
            <person name="Feng W."/>
        </authorList>
    </citation>
    <scope>NUCLEOTIDE SEQUENCE [LARGE SCALE GENOMIC DNA]</scope>
    <source>
        <strain evidence="6">DH-2019</strain>
    </source>
</reference>
<keyword evidence="3" id="KW-0809">Transit peptide</keyword>
<dbReference type="InterPro" id="IPR037219">
    <property type="entry name" value="Peptidase_M41-like"/>
</dbReference>
<proteinExistence type="predicted"/>
<dbReference type="InterPro" id="IPR003593">
    <property type="entry name" value="AAA+_ATPase"/>
</dbReference>
<comment type="caution">
    <text evidence="6">The sequence shown here is derived from an EMBL/GenBank/DDBJ whole genome shotgun (WGS) entry which is preliminary data.</text>
</comment>
<feature type="coiled-coil region" evidence="4">
    <location>
        <begin position="510"/>
        <end position="537"/>
    </location>
</feature>
<dbReference type="Gene3D" id="1.10.8.60">
    <property type="match status" value="1"/>
</dbReference>
<keyword evidence="2" id="KW-0378">Hydrolase</keyword>
<dbReference type="InterPro" id="IPR003959">
    <property type="entry name" value="ATPase_AAA_core"/>
</dbReference>
<protein>
    <recommendedName>
        <fullName evidence="5">AAA+ ATPase domain-containing protein</fullName>
    </recommendedName>
</protein>
<dbReference type="PROSITE" id="PS00674">
    <property type="entry name" value="AAA"/>
    <property type="match status" value="1"/>
</dbReference>
<evidence type="ECO:0000256" key="4">
    <source>
        <dbReference type="SAM" id="Coils"/>
    </source>
</evidence>
<dbReference type="InterPro" id="IPR041569">
    <property type="entry name" value="AAA_lid_3"/>
</dbReference>
<organism evidence="6 7">
    <name type="scientific">Rehmannia glutinosa</name>
    <name type="common">Chinese foxglove</name>
    <dbReference type="NCBI Taxonomy" id="99300"/>
    <lineage>
        <taxon>Eukaryota</taxon>
        <taxon>Viridiplantae</taxon>
        <taxon>Streptophyta</taxon>
        <taxon>Embryophyta</taxon>
        <taxon>Tracheophyta</taxon>
        <taxon>Spermatophyta</taxon>
        <taxon>Magnoliopsida</taxon>
        <taxon>eudicotyledons</taxon>
        <taxon>Gunneridae</taxon>
        <taxon>Pentapetalae</taxon>
        <taxon>asterids</taxon>
        <taxon>lamiids</taxon>
        <taxon>Lamiales</taxon>
        <taxon>Orobanchaceae</taxon>
        <taxon>Rehmannieae</taxon>
        <taxon>Rehmannia</taxon>
    </lineage>
</organism>
<dbReference type="InterPro" id="IPR027417">
    <property type="entry name" value="P-loop_NTPase"/>
</dbReference>
<dbReference type="EMBL" id="JABTTQ020000008">
    <property type="protein sequence ID" value="KAK6150730.1"/>
    <property type="molecule type" value="Genomic_DNA"/>
</dbReference>
<keyword evidence="1" id="KW-0645">Protease</keyword>
<evidence type="ECO:0000256" key="2">
    <source>
        <dbReference type="ARBA" id="ARBA00022801"/>
    </source>
</evidence>
<keyword evidence="7" id="KW-1185">Reference proteome</keyword>
<dbReference type="Gene3D" id="3.40.50.300">
    <property type="entry name" value="P-loop containing nucleotide triphosphate hydrolases"/>
    <property type="match status" value="1"/>
</dbReference>
<dbReference type="PANTHER" id="PTHR23076">
    <property type="entry name" value="METALLOPROTEASE M41 FTSH"/>
    <property type="match status" value="1"/>
</dbReference>
<dbReference type="SMART" id="SM00382">
    <property type="entry name" value="AAA"/>
    <property type="match status" value="1"/>
</dbReference>
<evidence type="ECO:0000313" key="7">
    <source>
        <dbReference type="Proteomes" id="UP001318860"/>
    </source>
</evidence>
<dbReference type="Pfam" id="PF17862">
    <property type="entry name" value="AAA_lid_3"/>
    <property type="match status" value="1"/>
</dbReference>
<dbReference type="SUPFAM" id="SSF140990">
    <property type="entry name" value="FtsH protease domain-like"/>
    <property type="match status" value="1"/>
</dbReference>
<name>A0ABR0WX13_REHGL</name>
<evidence type="ECO:0000313" key="6">
    <source>
        <dbReference type="EMBL" id="KAK6150730.1"/>
    </source>
</evidence>
<dbReference type="SUPFAM" id="SSF52540">
    <property type="entry name" value="P-loop containing nucleoside triphosphate hydrolases"/>
    <property type="match status" value="1"/>
</dbReference>
<sequence>MSFSSASNAVLDSFSPKPLSVFSSSKTLFPRNDRRPKFLLLRQFSARSLRFQSRSCIRHRIIVRRLRINCCEASSSSSSNPVDGETESAQQLFENLKEAERERITRLEEFERKANVQLERQLMMASEWSRTLLTMRGKLKGTEWDPESSHCIDYSDFKRLLDSNNVRYMEYSNYGQTVSVILPYYKDGKTEGSEGDRNKEIVFRRHVVDRMPIDCWNDVWRKLHQQLVNVDVLNVNSVPAEVYSTVATAVVWSMRLALSVALYVWIDNMTRPIYAKLIPCDLGAPPKKTTLQPLKREALGSLGKSRAKFISAEEKTGVTFDDFAGQEYIKRELQEIVRILKNDEEFQNKGIYCPKGVLLHGPPGTGKTLLAKAIAGEAGLPFFAANGTDFVEMFVGVAASRVKDLFASARSFAPSIIFIDEIDAIGSKRGGPDIGGGGAEREQGLLQILTEMDGFKVSTSQVLVIGATNRLDILDPALLRKGRFDKIIRVGLPSKDGRFAILKVHARNKYFRSEEEKETLLQEIANLTEDFTGAELQNILNEAGILTARKDLDYIGQEELLEALKRQKGTFETGQEDSTEVPEELKLRLAYREAAVAVLACYIPDPYLPFTDTDINSIRSQPNMRYQETSGRVFQRKADYVDSIVRACAPRVIEEEIFGVDNLCWISAKATLEASRRAEFLILQTGMTAFGKAYYRYQNDLVPNLAAKLEALREEYMRFAVEKCSSVLREYRHAPAVKQVDEYGALLYAGRWGLHGVSLPGRVTFAPGNVGFATFGAPRPMETQIISDNTWKLIDGIWDKRVQEIRAEASMEIEKDKDNPQLLMASHFL</sequence>
<dbReference type="Pfam" id="PF00004">
    <property type="entry name" value="AAA"/>
    <property type="match status" value="1"/>
</dbReference>
<feature type="domain" description="AAA+ ATPase" evidence="5">
    <location>
        <begin position="353"/>
        <end position="494"/>
    </location>
</feature>
<evidence type="ECO:0000259" key="5">
    <source>
        <dbReference type="SMART" id="SM00382"/>
    </source>
</evidence>
<evidence type="ECO:0000256" key="1">
    <source>
        <dbReference type="ARBA" id="ARBA00022670"/>
    </source>
</evidence>
<dbReference type="PANTHER" id="PTHR23076:SF99">
    <property type="entry name" value="INACTIVE ATP-DEPENDENT ZINC METALLOPROTEASE FTSHI 4, CHLOROPLASTIC-RELATED"/>
    <property type="match status" value="1"/>
</dbReference>
<dbReference type="Proteomes" id="UP001318860">
    <property type="component" value="Unassembled WGS sequence"/>
</dbReference>
<gene>
    <name evidence="6" type="ORF">DH2020_015662</name>
</gene>
<dbReference type="InterPro" id="IPR003960">
    <property type="entry name" value="ATPase_AAA_CS"/>
</dbReference>
<accession>A0ABR0WX13</accession>
<feature type="coiled-coil region" evidence="4">
    <location>
        <begin position="82"/>
        <end position="109"/>
    </location>
</feature>
<keyword evidence="4" id="KW-0175">Coiled coil</keyword>
<dbReference type="Gene3D" id="1.20.58.760">
    <property type="entry name" value="Peptidase M41"/>
    <property type="match status" value="1"/>
</dbReference>
<evidence type="ECO:0000256" key="3">
    <source>
        <dbReference type="ARBA" id="ARBA00022946"/>
    </source>
</evidence>